<dbReference type="SUPFAM" id="SSF88946">
    <property type="entry name" value="Sigma2 domain of RNA polymerase sigma factors"/>
    <property type="match status" value="1"/>
</dbReference>
<feature type="domain" description="RNA polymerase sigma-70 region 2" evidence="3">
    <location>
        <begin position="15"/>
        <end position="76"/>
    </location>
</feature>
<name>A0A3S7V0C1_9BACT</name>
<dbReference type="GO" id="GO:0016987">
    <property type="term" value="F:sigma factor activity"/>
    <property type="evidence" value="ECO:0007669"/>
    <property type="project" value="InterPro"/>
</dbReference>
<dbReference type="InterPro" id="IPR013324">
    <property type="entry name" value="RNA_pol_sigma_r3/r4-like"/>
</dbReference>
<feature type="domain" description="RNA polymerase sigma factor 70 region 4 type 2" evidence="4">
    <location>
        <begin position="108"/>
        <end position="158"/>
    </location>
</feature>
<accession>A0A3S7V0C1</accession>
<dbReference type="AlphaFoldDB" id="A0A3S7V0C1"/>
<proteinExistence type="predicted"/>
<dbReference type="InterPro" id="IPR036388">
    <property type="entry name" value="WH-like_DNA-bd_sf"/>
</dbReference>
<evidence type="ECO:0000259" key="4">
    <source>
        <dbReference type="Pfam" id="PF08281"/>
    </source>
</evidence>
<dbReference type="InterPro" id="IPR007627">
    <property type="entry name" value="RNA_pol_sigma70_r2"/>
</dbReference>
<dbReference type="PANTHER" id="PTHR30173">
    <property type="entry name" value="SIGMA 19 FACTOR"/>
    <property type="match status" value="1"/>
</dbReference>
<dbReference type="PANTHER" id="PTHR30173:SF43">
    <property type="entry name" value="ECF RNA POLYMERASE SIGMA FACTOR SIGI-RELATED"/>
    <property type="match status" value="1"/>
</dbReference>
<organism evidence="5">
    <name type="scientific">Phaselicystis flava</name>
    <dbReference type="NCBI Taxonomy" id="525924"/>
    <lineage>
        <taxon>Bacteria</taxon>
        <taxon>Pseudomonadati</taxon>
        <taxon>Myxococcota</taxon>
        <taxon>Polyangia</taxon>
        <taxon>Polyangiales</taxon>
        <taxon>Phaselicystidaceae</taxon>
        <taxon>Phaselicystis</taxon>
    </lineage>
</organism>
<dbReference type="Gene3D" id="1.10.10.10">
    <property type="entry name" value="Winged helix-like DNA-binding domain superfamily/Winged helix DNA-binding domain"/>
    <property type="match status" value="1"/>
</dbReference>
<dbReference type="SUPFAM" id="SSF54427">
    <property type="entry name" value="NTF2-like"/>
    <property type="match status" value="1"/>
</dbReference>
<evidence type="ECO:0000256" key="2">
    <source>
        <dbReference type="SAM" id="MobiDB-lite"/>
    </source>
</evidence>
<dbReference type="InterPro" id="IPR013249">
    <property type="entry name" value="RNA_pol_sigma70_r4_t2"/>
</dbReference>
<comment type="subunit">
    <text evidence="1">Interacts transiently with the RNA polymerase catalytic core formed by RpoA, RpoB, RpoC and RpoZ (2 alpha, 1 beta, 1 beta' and 1 omega subunit) to form the RNA polymerase holoenzyme that can initiate transcription.</text>
</comment>
<dbReference type="NCBIfam" id="TIGR02937">
    <property type="entry name" value="sigma70-ECF"/>
    <property type="match status" value="1"/>
</dbReference>
<dbReference type="InterPro" id="IPR014284">
    <property type="entry name" value="RNA_pol_sigma-70_dom"/>
</dbReference>
<sequence length="292" mass="31631">MTVADQISLSASFQDSRQHLHAVAYRMLGSLAEAEDAVQETWIRVSRADSGDVQNLPGWLTTAVARVCLDMLRARRARREDAGAEPPETPSKTDAEQEAALADSVGLALLVVLETLDPAERLAFVLHDVFDVSFDEIAEIIGRSEVAARQLASRARKRVRGAPSVDEAELTRQREAVGAFLLALRSGDVEQLVSVLDPEVVVRSESPSGGTREIHGARTWARQAVAFQRARGAGAISAVRMALVDGIVGIILAPAGRLTSVLRLTFEASRIIRVDIVTNPERLRELSISVLD</sequence>
<dbReference type="Gene3D" id="1.10.1740.10">
    <property type="match status" value="1"/>
</dbReference>
<dbReference type="Pfam" id="PF08281">
    <property type="entry name" value="Sigma70_r4_2"/>
    <property type="match status" value="1"/>
</dbReference>
<dbReference type="InterPro" id="IPR013325">
    <property type="entry name" value="RNA_pol_sigma_r2"/>
</dbReference>
<dbReference type="GO" id="GO:0006352">
    <property type="term" value="P:DNA-templated transcription initiation"/>
    <property type="evidence" value="ECO:0007669"/>
    <property type="project" value="InterPro"/>
</dbReference>
<evidence type="ECO:0000313" key="5">
    <source>
        <dbReference type="EMBL" id="AYM54440.1"/>
    </source>
</evidence>
<dbReference type="Pfam" id="PF04542">
    <property type="entry name" value="Sigma70_r2"/>
    <property type="match status" value="1"/>
</dbReference>
<dbReference type="SUPFAM" id="SSF88659">
    <property type="entry name" value="Sigma3 and sigma4 domains of RNA polymerase sigma factors"/>
    <property type="match status" value="1"/>
</dbReference>
<dbReference type="GO" id="GO:0003677">
    <property type="term" value="F:DNA binding"/>
    <property type="evidence" value="ECO:0007669"/>
    <property type="project" value="InterPro"/>
</dbReference>
<dbReference type="InterPro" id="IPR032710">
    <property type="entry name" value="NTF2-like_dom_sf"/>
</dbReference>
<feature type="region of interest" description="Disordered" evidence="2">
    <location>
        <begin position="78"/>
        <end position="97"/>
    </location>
</feature>
<reference evidence="5" key="1">
    <citation type="journal article" date="2018" name="J. Ind. Microbiol. Biotechnol.">
        <title>Genome mining reveals uncommon alkylpyrones as type III PKS products from myxobacteria.</title>
        <authorList>
            <person name="Hug J.J."/>
            <person name="Panter F."/>
            <person name="Krug D."/>
            <person name="Muller R."/>
        </authorList>
    </citation>
    <scope>NUCLEOTIDE SEQUENCE</scope>
    <source>
        <strain evidence="5">MSr9315</strain>
    </source>
</reference>
<dbReference type="InterPro" id="IPR052704">
    <property type="entry name" value="ECF_Sigma-70_Domain"/>
</dbReference>
<protein>
    <submittedName>
        <fullName evidence="5">RNA polymerase ECF-subfamily sigma factor</fullName>
    </submittedName>
</protein>
<dbReference type="EMBL" id="MH908922">
    <property type="protein sequence ID" value="AYM54440.1"/>
    <property type="molecule type" value="Genomic_DNA"/>
</dbReference>
<evidence type="ECO:0000256" key="1">
    <source>
        <dbReference type="ARBA" id="ARBA00011344"/>
    </source>
</evidence>
<evidence type="ECO:0000259" key="3">
    <source>
        <dbReference type="Pfam" id="PF04542"/>
    </source>
</evidence>